<dbReference type="EMBL" id="JBHSTQ010000018">
    <property type="protein sequence ID" value="MFC6387587.1"/>
    <property type="molecule type" value="Genomic_DNA"/>
</dbReference>
<dbReference type="InterPro" id="IPR018060">
    <property type="entry name" value="HTH_AraC"/>
</dbReference>
<accession>A0ABW1WJM3</accession>
<dbReference type="PANTHER" id="PTHR43280">
    <property type="entry name" value="ARAC-FAMILY TRANSCRIPTIONAL REGULATOR"/>
    <property type="match status" value="1"/>
</dbReference>
<dbReference type="PROSITE" id="PS01124">
    <property type="entry name" value="HTH_ARAC_FAMILY_2"/>
    <property type="match status" value="1"/>
</dbReference>
<dbReference type="InterPro" id="IPR020449">
    <property type="entry name" value="Tscrpt_reg_AraC-type_HTH"/>
</dbReference>
<dbReference type="Proteomes" id="UP001596267">
    <property type="component" value="Unassembled WGS sequence"/>
</dbReference>
<dbReference type="InterPro" id="IPR037923">
    <property type="entry name" value="HTH-like"/>
</dbReference>
<dbReference type="PROSITE" id="PS00041">
    <property type="entry name" value="HTH_ARAC_FAMILY_1"/>
    <property type="match status" value="1"/>
</dbReference>
<keyword evidence="1" id="KW-0805">Transcription regulation</keyword>
<feature type="domain" description="HTH araC/xylS-type" evidence="4">
    <location>
        <begin position="172"/>
        <end position="270"/>
    </location>
</feature>
<dbReference type="Pfam" id="PF02311">
    <property type="entry name" value="AraC_binding"/>
    <property type="match status" value="1"/>
</dbReference>
<dbReference type="SUPFAM" id="SSF46689">
    <property type="entry name" value="Homeodomain-like"/>
    <property type="match status" value="2"/>
</dbReference>
<dbReference type="InterPro" id="IPR009057">
    <property type="entry name" value="Homeodomain-like_sf"/>
</dbReference>
<evidence type="ECO:0000256" key="1">
    <source>
        <dbReference type="ARBA" id="ARBA00023015"/>
    </source>
</evidence>
<reference evidence="6" key="1">
    <citation type="journal article" date="2019" name="Int. J. Syst. Evol. Microbiol.">
        <title>The Global Catalogue of Microorganisms (GCM) 10K type strain sequencing project: providing services to taxonomists for standard genome sequencing and annotation.</title>
        <authorList>
            <consortium name="The Broad Institute Genomics Platform"/>
            <consortium name="The Broad Institute Genome Sequencing Center for Infectious Disease"/>
            <person name="Wu L."/>
            <person name="Ma J."/>
        </authorList>
    </citation>
    <scope>NUCLEOTIDE SEQUENCE [LARGE SCALE GENOMIC DNA]</scope>
    <source>
        <strain evidence="6">CCUG 42001</strain>
    </source>
</reference>
<sequence>MLSNQLFFHIHYCKSRSFDSKEHLPRKINRTLSHHELILFTGGSGTMTINKRNYSIRKGMLCYINPGLHHTFEVKAGQGGFLSVHFSCAEVEWNQNQWTTHECTKKLMKKTGKELIDSYEVEALFRRLTACWSEKKPGYLFAARTLLQQLFLAIADNVRKQNRNFASSLKVEKIVDYMQKNLSKHITLNELSELIQLSPTYLTRIFKESTGYSVISYFNQMKIDKAKELLLEGDHRIKEIAHLLGFVDEFYFSRLFKKSEGLSPLEYYSNNVHG</sequence>
<evidence type="ECO:0000259" key="4">
    <source>
        <dbReference type="PROSITE" id="PS01124"/>
    </source>
</evidence>
<dbReference type="SUPFAM" id="SSF51215">
    <property type="entry name" value="Regulatory protein AraC"/>
    <property type="match status" value="1"/>
</dbReference>
<protein>
    <submittedName>
        <fullName evidence="5">AraC family transcriptional regulator</fullName>
    </submittedName>
</protein>
<dbReference type="SMART" id="SM00342">
    <property type="entry name" value="HTH_ARAC"/>
    <property type="match status" value="1"/>
</dbReference>
<evidence type="ECO:0000313" key="5">
    <source>
        <dbReference type="EMBL" id="MFC6387587.1"/>
    </source>
</evidence>
<organism evidence="5 6">
    <name type="scientific">Sporolactobacillus kofuensis</name>
    <dbReference type="NCBI Taxonomy" id="269672"/>
    <lineage>
        <taxon>Bacteria</taxon>
        <taxon>Bacillati</taxon>
        <taxon>Bacillota</taxon>
        <taxon>Bacilli</taxon>
        <taxon>Bacillales</taxon>
        <taxon>Sporolactobacillaceae</taxon>
        <taxon>Sporolactobacillus</taxon>
    </lineage>
</organism>
<dbReference type="InterPro" id="IPR014710">
    <property type="entry name" value="RmlC-like_jellyroll"/>
</dbReference>
<gene>
    <name evidence="5" type="ORF">ACFP7A_13410</name>
</gene>
<dbReference type="Gene3D" id="1.10.10.60">
    <property type="entry name" value="Homeodomain-like"/>
    <property type="match status" value="2"/>
</dbReference>
<dbReference type="Pfam" id="PF12833">
    <property type="entry name" value="HTH_18"/>
    <property type="match status" value="1"/>
</dbReference>
<evidence type="ECO:0000256" key="2">
    <source>
        <dbReference type="ARBA" id="ARBA00023125"/>
    </source>
</evidence>
<keyword evidence="3" id="KW-0804">Transcription</keyword>
<name>A0ABW1WJM3_9BACL</name>
<evidence type="ECO:0000256" key="3">
    <source>
        <dbReference type="ARBA" id="ARBA00023163"/>
    </source>
</evidence>
<keyword evidence="2" id="KW-0238">DNA-binding</keyword>
<dbReference type="PANTHER" id="PTHR43280:SF30">
    <property type="entry name" value="MMSAB OPERON REGULATORY PROTEIN"/>
    <property type="match status" value="1"/>
</dbReference>
<dbReference type="InterPro" id="IPR018062">
    <property type="entry name" value="HTH_AraC-typ_CS"/>
</dbReference>
<dbReference type="PRINTS" id="PR00032">
    <property type="entry name" value="HTHARAC"/>
</dbReference>
<keyword evidence="6" id="KW-1185">Reference proteome</keyword>
<comment type="caution">
    <text evidence="5">The sequence shown here is derived from an EMBL/GenBank/DDBJ whole genome shotgun (WGS) entry which is preliminary data.</text>
</comment>
<evidence type="ECO:0000313" key="6">
    <source>
        <dbReference type="Proteomes" id="UP001596267"/>
    </source>
</evidence>
<proteinExistence type="predicted"/>
<dbReference type="InterPro" id="IPR003313">
    <property type="entry name" value="AraC-bd"/>
</dbReference>
<dbReference type="Gene3D" id="2.60.120.10">
    <property type="entry name" value="Jelly Rolls"/>
    <property type="match status" value="1"/>
</dbReference>
<dbReference type="RefSeq" id="WP_253077378.1">
    <property type="nucleotide sequence ID" value="NZ_JAMXWN010000020.1"/>
</dbReference>